<dbReference type="PANTHER" id="PTHR21266:SF32">
    <property type="entry name" value="CHOLESTEROL 7-DESATURASE NVD"/>
    <property type="match status" value="1"/>
</dbReference>
<dbReference type="InterPro" id="IPR050584">
    <property type="entry name" value="Cholesterol_7-desaturase"/>
</dbReference>
<evidence type="ECO:0000256" key="2">
    <source>
        <dbReference type="ARBA" id="ARBA00004370"/>
    </source>
</evidence>
<evidence type="ECO:0000256" key="1">
    <source>
        <dbReference type="ARBA" id="ARBA00004229"/>
    </source>
</evidence>
<gene>
    <name evidence="15" type="ORF">WJX75_007675</name>
</gene>
<keyword evidence="3" id="KW-0150">Chloroplast</keyword>
<proteinExistence type="predicted"/>
<organism evidence="15 16">
    <name type="scientific">Coccomyxa subellipsoidea</name>
    <dbReference type="NCBI Taxonomy" id="248742"/>
    <lineage>
        <taxon>Eukaryota</taxon>
        <taxon>Viridiplantae</taxon>
        <taxon>Chlorophyta</taxon>
        <taxon>core chlorophytes</taxon>
        <taxon>Trebouxiophyceae</taxon>
        <taxon>Trebouxiophyceae incertae sedis</taxon>
        <taxon>Coccomyxaceae</taxon>
        <taxon>Coccomyxa</taxon>
    </lineage>
</organism>
<dbReference type="Pfam" id="PF08417">
    <property type="entry name" value="PaO"/>
    <property type="match status" value="1"/>
</dbReference>
<evidence type="ECO:0000256" key="11">
    <source>
        <dbReference type="ARBA" id="ARBA00023004"/>
    </source>
</evidence>
<evidence type="ECO:0000256" key="3">
    <source>
        <dbReference type="ARBA" id="ARBA00022528"/>
    </source>
</evidence>
<dbReference type="Pfam" id="PF00355">
    <property type="entry name" value="Rieske"/>
    <property type="match status" value="1"/>
</dbReference>
<dbReference type="Gene3D" id="2.102.10.10">
    <property type="entry name" value="Rieske [2Fe-2S] iron-sulphur domain"/>
    <property type="match status" value="1"/>
</dbReference>
<evidence type="ECO:0000256" key="12">
    <source>
        <dbReference type="ARBA" id="ARBA00023014"/>
    </source>
</evidence>
<evidence type="ECO:0000256" key="6">
    <source>
        <dbReference type="ARBA" id="ARBA00022714"/>
    </source>
</evidence>
<keyword evidence="6" id="KW-0001">2Fe-2S</keyword>
<keyword evidence="9" id="KW-1133">Transmembrane helix</keyword>
<accession>A0ABR2YH01</accession>
<name>A0ABR2YH01_9CHLO</name>
<dbReference type="PANTHER" id="PTHR21266">
    <property type="entry name" value="IRON-SULFUR DOMAIN CONTAINING PROTEIN"/>
    <property type="match status" value="1"/>
</dbReference>
<keyword evidence="10" id="KW-0560">Oxidoreductase</keyword>
<evidence type="ECO:0000256" key="7">
    <source>
        <dbReference type="ARBA" id="ARBA00022723"/>
    </source>
</evidence>
<dbReference type="InterPro" id="IPR017941">
    <property type="entry name" value="Rieske_2Fe-2S"/>
</dbReference>
<comment type="caution">
    <text evidence="15">The sequence shown here is derived from an EMBL/GenBank/DDBJ whole genome shotgun (WGS) entry which is preliminary data.</text>
</comment>
<evidence type="ECO:0000256" key="4">
    <source>
        <dbReference type="ARBA" id="ARBA00022640"/>
    </source>
</evidence>
<evidence type="ECO:0000313" key="15">
    <source>
        <dbReference type="EMBL" id="KAK9905012.1"/>
    </source>
</evidence>
<dbReference type="InterPro" id="IPR036922">
    <property type="entry name" value="Rieske_2Fe-2S_sf"/>
</dbReference>
<dbReference type="Proteomes" id="UP001491310">
    <property type="component" value="Unassembled WGS sequence"/>
</dbReference>
<reference evidence="15 16" key="1">
    <citation type="journal article" date="2024" name="Nat. Commun.">
        <title>Phylogenomics reveals the evolutionary origins of lichenization in chlorophyte algae.</title>
        <authorList>
            <person name="Puginier C."/>
            <person name="Libourel C."/>
            <person name="Otte J."/>
            <person name="Skaloud P."/>
            <person name="Haon M."/>
            <person name="Grisel S."/>
            <person name="Petersen M."/>
            <person name="Berrin J.G."/>
            <person name="Delaux P.M."/>
            <person name="Dal Grande F."/>
            <person name="Keller J."/>
        </authorList>
    </citation>
    <scope>NUCLEOTIDE SEQUENCE [LARGE SCALE GENOMIC DNA]</scope>
    <source>
        <strain evidence="15 16">SAG 216-7</strain>
    </source>
</reference>
<keyword evidence="13" id="KW-0472">Membrane</keyword>
<evidence type="ECO:0000256" key="8">
    <source>
        <dbReference type="ARBA" id="ARBA00022946"/>
    </source>
</evidence>
<keyword evidence="7" id="KW-0479">Metal-binding</keyword>
<evidence type="ECO:0000313" key="16">
    <source>
        <dbReference type="Proteomes" id="UP001491310"/>
    </source>
</evidence>
<keyword evidence="4" id="KW-0934">Plastid</keyword>
<dbReference type="InterPro" id="IPR013626">
    <property type="entry name" value="PaO"/>
</dbReference>
<dbReference type="PROSITE" id="PS51296">
    <property type="entry name" value="RIESKE"/>
    <property type="match status" value="1"/>
</dbReference>
<protein>
    <recommendedName>
        <fullName evidence="14">Rieske domain-containing protein</fullName>
    </recommendedName>
</protein>
<dbReference type="SUPFAM" id="SSF55961">
    <property type="entry name" value="Bet v1-like"/>
    <property type="match status" value="1"/>
</dbReference>
<dbReference type="Gene3D" id="3.90.380.10">
    <property type="entry name" value="Naphthalene 1,2-dioxygenase Alpha Subunit, Chain A, domain 1"/>
    <property type="match status" value="1"/>
</dbReference>
<evidence type="ECO:0000256" key="5">
    <source>
        <dbReference type="ARBA" id="ARBA00022692"/>
    </source>
</evidence>
<keyword evidence="5" id="KW-0812">Transmembrane</keyword>
<keyword evidence="16" id="KW-1185">Reference proteome</keyword>
<dbReference type="EMBL" id="JALJOT010000012">
    <property type="protein sequence ID" value="KAK9905012.1"/>
    <property type="molecule type" value="Genomic_DNA"/>
</dbReference>
<evidence type="ECO:0000256" key="13">
    <source>
        <dbReference type="ARBA" id="ARBA00023136"/>
    </source>
</evidence>
<evidence type="ECO:0000259" key="14">
    <source>
        <dbReference type="PROSITE" id="PS51296"/>
    </source>
</evidence>
<sequence length="467" mass="51062">MKDLARINLSSSPLETRLIAPCGRTPTRRKGTPKCYQPANILTRARRASLPTLNAAVLDEAASGQSIEELTSPTPSDQAPLSEGRVLGDTLMCSYHGWQFAEGGKCVDVPQAQGTQGNARACASPRSCVASFPTTVKQGLVWVWAEPGPLAALEAAAKGPTLVPWISEDDVTRTPDGVPVITMVPGMQRDFPISYEHQMENLADPAHFNFAHHSIAGDRLDESAGIAHVEPVTKDEETAPAMFNGAEGLAFWVDMLMGVGRSVEHNLHHIVFPGLFTLQTFNPKDFKGADWELLEIHVVPTEPGHVRLLVRILMAGHKLPLLPRMLSKLLPVWASHLRGMDITDGDTVLLNQQGRITQSETERSGREWFKQYYMPTSSDRLVVATRKWLDTRGGGGPFPGAAPLPAMTNEQLTDRYSSHTRDCPSCSAALRNFRALRVAAGGASIACLAHNTAQRFVFTGYHHYEHE</sequence>
<comment type="subcellular location">
    <subcellularLocation>
        <location evidence="2">Membrane</location>
    </subcellularLocation>
    <subcellularLocation>
        <location evidence="1">Plastid</location>
        <location evidence="1">Chloroplast</location>
    </subcellularLocation>
</comment>
<feature type="domain" description="Rieske" evidence="14">
    <location>
        <begin position="75"/>
        <end position="143"/>
    </location>
</feature>
<evidence type="ECO:0000256" key="9">
    <source>
        <dbReference type="ARBA" id="ARBA00022989"/>
    </source>
</evidence>
<dbReference type="SUPFAM" id="SSF50022">
    <property type="entry name" value="ISP domain"/>
    <property type="match status" value="1"/>
</dbReference>
<keyword evidence="8" id="KW-0809">Transit peptide</keyword>
<keyword evidence="11" id="KW-0408">Iron</keyword>
<evidence type="ECO:0000256" key="10">
    <source>
        <dbReference type="ARBA" id="ARBA00023002"/>
    </source>
</evidence>
<keyword evidence="12" id="KW-0411">Iron-sulfur</keyword>